<dbReference type="OrthoDB" id="49410at2"/>
<dbReference type="KEGG" id="dtn:DTL3_1284"/>
<sequence>MKKSIILVVVCVLCAATFFSESIAYLSSNEHEIYESYFLEYNEVMGEYYNVLLEIIQTNPQYESYFYKPLDIITVASALMNYKALEKYLNENGVLLDYERIVNESNDLFNKYMSDDSLKEPFLRFFGTESIFKGFISSIVYRDEVVKSINSFFTDTYGENMSEVLSEWYEEYLSNFDFVVSYEPLIPAYEIFKAQSLQEFEAIEEKYRSIVLRETNIPEEWYISYVYLVENILSVQYSKLEDLQKYMEIAGNYPQLLEYSNDELSNQLSYYSQISETDEATDLRVEATQKVNLLQEYIYLAGNYGTYNEEKIKNEYEQINMQIEEMYLAYENSLVNLKKINPESIEINYKLYEIKPQDPNVSYDYFELLYLSLIEYYKNSGDLDSIKENLNVLKGIFSNLIENENLEKEKSDGSLKIINEINNLLK</sequence>
<evidence type="ECO:0000313" key="2">
    <source>
        <dbReference type="EMBL" id="CEP78581.1"/>
    </source>
</evidence>
<gene>
    <name evidence="2" type="ORF">DTL3_1284</name>
</gene>
<evidence type="ECO:0000256" key="1">
    <source>
        <dbReference type="SAM" id="SignalP"/>
    </source>
</evidence>
<proteinExistence type="predicted"/>
<dbReference type="STRING" id="1006576.DTL3_1284"/>
<keyword evidence="1" id="KW-0732">Signal</keyword>
<dbReference type="AlphaFoldDB" id="A0A0C7NL00"/>
<feature type="chain" id="PRO_5002195674" evidence="1">
    <location>
        <begin position="25"/>
        <end position="426"/>
    </location>
</feature>
<reference evidence="3" key="1">
    <citation type="submission" date="2014-11" db="EMBL/GenBank/DDBJ databases">
        <authorList>
            <person name="Wibberg D."/>
        </authorList>
    </citation>
    <scope>NUCLEOTIDE SEQUENCE [LARGE SCALE GENOMIC DNA]</scope>
    <source>
        <strain evidence="3">L3</strain>
    </source>
</reference>
<dbReference type="RefSeq" id="WP_045088000.1">
    <property type="nucleotide sequence ID" value="NZ_LN824141.1"/>
</dbReference>
<protein>
    <submittedName>
        <fullName evidence="2">QueT transporter family protein</fullName>
    </submittedName>
</protein>
<keyword evidence="3" id="KW-1185">Reference proteome</keyword>
<name>A0A0C7NL00_DEFTU</name>
<dbReference type="Proteomes" id="UP000032809">
    <property type="component" value="Chromosome I"/>
</dbReference>
<organism evidence="2 3">
    <name type="scientific">Defluviitoga tunisiensis</name>
    <dbReference type="NCBI Taxonomy" id="1006576"/>
    <lineage>
        <taxon>Bacteria</taxon>
        <taxon>Thermotogati</taxon>
        <taxon>Thermotogota</taxon>
        <taxon>Thermotogae</taxon>
        <taxon>Petrotogales</taxon>
        <taxon>Petrotogaceae</taxon>
        <taxon>Defluviitoga</taxon>
    </lineage>
</organism>
<dbReference type="HOGENOM" id="CLU_643589_0_0_0"/>
<accession>A0A0C7NL00</accession>
<dbReference type="EMBL" id="LN824141">
    <property type="protein sequence ID" value="CEP78581.1"/>
    <property type="molecule type" value="Genomic_DNA"/>
</dbReference>
<evidence type="ECO:0000313" key="3">
    <source>
        <dbReference type="Proteomes" id="UP000032809"/>
    </source>
</evidence>
<feature type="signal peptide" evidence="1">
    <location>
        <begin position="1"/>
        <end position="24"/>
    </location>
</feature>